<evidence type="ECO:0000313" key="6">
    <source>
        <dbReference type="EMBL" id="SVC23568.1"/>
    </source>
</evidence>
<evidence type="ECO:0000256" key="2">
    <source>
        <dbReference type="ARBA" id="ARBA00022475"/>
    </source>
</evidence>
<gene>
    <name evidence="6" type="ORF">METZ01_LOCUS276422</name>
</gene>
<dbReference type="AlphaFoldDB" id="A0A382KGN9"/>
<dbReference type="InterPro" id="IPR032808">
    <property type="entry name" value="DoxX"/>
</dbReference>
<dbReference type="PANTHER" id="PTHR33452">
    <property type="entry name" value="OXIDOREDUCTASE CATD-RELATED"/>
    <property type="match status" value="1"/>
</dbReference>
<dbReference type="Pfam" id="PF07681">
    <property type="entry name" value="DoxX"/>
    <property type="match status" value="1"/>
</dbReference>
<keyword evidence="4" id="KW-1133">Transmembrane helix</keyword>
<evidence type="ECO:0000256" key="5">
    <source>
        <dbReference type="ARBA" id="ARBA00023136"/>
    </source>
</evidence>
<accession>A0A382KGN9</accession>
<keyword evidence="5" id="KW-0472">Membrane</keyword>
<dbReference type="PANTHER" id="PTHR33452:SF1">
    <property type="entry name" value="INNER MEMBRANE PROTEIN YPHA-RELATED"/>
    <property type="match status" value="1"/>
</dbReference>
<dbReference type="EMBL" id="UINC01080538">
    <property type="protein sequence ID" value="SVC23568.1"/>
    <property type="molecule type" value="Genomic_DNA"/>
</dbReference>
<sequence>MEVSSATNLVLLVLRAATGLTLAAHGWNKFFSGGRLPGTGRWFDSIGMRPGRLNAWLAASTEVGAGVLLAAGLVTPVSA</sequence>
<organism evidence="6">
    <name type="scientific">marine metagenome</name>
    <dbReference type="NCBI Taxonomy" id="408172"/>
    <lineage>
        <taxon>unclassified sequences</taxon>
        <taxon>metagenomes</taxon>
        <taxon>ecological metagenomes</taxon>
    </lineage>
</organism>
<proteinExistence type="predicted"/>
<keyword evidence="2" id="KW-1003">Cell membrane</keyword>
<feature type="non-terminal residue" evidence="6">
    <location>
        <position position="79"/>
    </location>
</feature>
<dbReference type="InterPro" id="IPR051907">
    <property type="entry name" value="DoxX-like_oxidoreductase"/>
</dbReference>
<dbReference type="GO" id="GO:0005886">
    <property type="term" value="C:plasma membrane"/>
    <property type="evidence" value="ECO:0007669"/>
    <property type="project" value="UniProtKB-SubCell"/>
</dbReference>
<evidence type="ECO:0000256" key="1">
    <source>
        <dbReference type="ARBA" id="ARBA00004651"/>
    </source>
</evidence>
<keyword evidence="3" id="KW-0812">Transmembrane</keyword>
<evidence type="ECO:0000256" key="4">
    <source>
        <dbReference type="ARBA" id="ARBA00022989"/>
    </source>
</evidence>
<name>A0A382KGN9_9ZZZZ</name>
<reference evidence="6" key="1">
    <citation type="submission" date="2018-05" db="EMBL/GenBank/DDBJ databases">
        <authorList>
            <person name="Lanie J.A."/>
            <person name="Ng W.-L."/>
            <person name="Kazmierczak K.M."/>
            <person name="Andrzejewski T.M."/>
            <person name="Davidsen T.M."/>
            <person name="Wayne K.J."/>
            <person name="Tettelin H."/>
            <person name="Glass J.I."/>
            <person name="Rusch D."/>
            <person name="Podicherti R."/>
            <person name="Tsui H.-C.T."/>
            <person name="Winkler M.E."/>
        </authorList>
    </citation>
    <scope>NUCLEOTIDE SEQUENCE</scope>
</reference>
<comment type="subcellular location">
    <subcellularLocation>
        <location evidence="1">Cell membrane</location>
        <topology evidence="1">Multi-pass membrane protein</topology>
    </subcellularLocation>
</comment>
<protein>
    <recommendedName>
        <fullName evidence="7">DoxX family protein</fullName>
    </recommendedName>
</protein>
<evidence type="ECO:0000256" key="3">
    <source>
        <dbReference type="ARBA" id="ARBA00022692"/>
    </source>
</evidence>
<evidence type="ECO:0008006" key="7">
    <source>
        <dbReference type="Google" id="ProtNLM"/>
    </source>
</evidence>